<sequence length="125" mass="14419">MCGRKRNDVAWSDYDPNERRMVWLTLRFYTSVCNQEGRALLWIHFDPPATEPRLEGVRGFLQLIFAPRERFSRKEWISCVIAIGTFDSRSLKTSPSCQTVSDVEEHGSGHVLALETRRDVFGDAQ</sequence>
<evidence type="ECO:0000313" key="2">
    <source>
        <dbReference type="Proteomes" id="UP000719412"/>
    </source>
</evidence>
<gene>
    <name evidence="1" type="ORF">GEV33_003365</name>
</gene>
<dbReference type="AlphaFoldDB" id="A0A8J6LNL7"/>
<reference evidence="1" key="2">
    <citation type="submission" date="2021-08" db="EMBL/GenBank/DDBJ databases">
        <authorList>
            <person name="Eriksson T."/>
        </authorList>
    </citation>
    <scope>NUCLEOTIDE SEQUENCE</scope>
    <source>
        <strain evidence="1">Stoneville</strain>
        <tissue evidence="1">Whole head</tissue>
    </source>
</reference>
<proteinExistence type="predicted"/>
<evidence type="ECO:0000313" key="1">
    <source>
        <dbReference type="EMBL" id="KAH0819426.1"/>
    </source>
</evidence>
<protein>
    <submittedName>
        <fullName evidence="1">Uncharacterized protein</fullName>
    </submittedName>
</protein>
<reference evidence="1" key="1">
    <citation type="journal article" date="2020" name="J Insects Food Feed">
        <title>The yellow mealworm (Tenebrio molitor) genome: a resource for the emerging insects as food and feed industry.</title>
        <authorList>
            <person name="Eriksson T."/>
            <person name="Andere A."/>
            <person name="Kelstrup H."/>
            <person name="Emery V."/>
            <person name="Picard C."/>
        </authorList>
    </citation>
    <scope>NUCLEOTIDE SEQUENCE</scope>
    <source>
        <strain evidence="1">Stoneville</strain>
        <tissue evidence="1">Whole head</tissue>
    </source>
</reference>
<organism evidence="1 2">
    <name type="scientific">Tenebrio molitor</name>
    <name type="common">Yellow mealworm beetle</name>
    <dbReference type="NCBI Taxonomy" id="7067"/>
    <lineage>
        <taxon>Eukaryota</taxon>
        <taxon>Metazoa</taxon>
        <taxon>Ecdysozoa</taxon>
        <taxon>Arthropoda</taxon>
        <taxon>Hexapoda</taxon>
        <taxon>Insecta</taxon>
        <taxon>Pterygota</taxon>
        <taxon>Neoptera</taxon>
        <taxon>Endopterygota</taxon>
        <taxon>Coleoptera</taxon>
        <taxon>Polyphaga</taxon>
        <taxon>Cucujiformia</taxon>
        <taxon>Tenebrionidae</taxon>
        <taxon>Tenebrio</taxon>
    </lineage>
</organism>
<name>A0A8J6LNL7_TENMO</name>
<keyword evidence="2" id="KW-1185">Reference proteome</keyword>
<dbReference type="EMBL" id="JABDTM020014618">
    <property type="protein sequence ID" value="KAH0819426.1"/>
    <property type="molecule type" value="Genomic_DNA"/>
</dbReference>
<accession>A0A8J6LNL7</accession>
<dbReference type="Proteomes" id="UP000719412">
    <property type="component" value="Unassembled WGS sequence"/>
</dbReference>
<comment type="caution">
    <text evidence="1">The sequence shown here is derived from an EMBL/GenBank/DDBJ whole genome shotgun (WGS) entry which is preliminary data.</text>
</comment>